<protein>
    <submittedName>
        <fullName evidence="2">Uncharacterized protein</fullName>
    </submittedName>
</protein>
<proteinExistence type="predicted"/>
<dbReference type="Proteomes" id="UP000016930">
    <property type="component" value="Unassembled WGS sequence"/>
</dbReference>
<name>M2R9X6_CERS8</name>
<evidence type="ECO:0000313" key="2">
    <source>
        <dbReference type="EMBL" id="EMD35247.1"/>
    </source>
</evidence>
<evidence type="ECO:0000256" key="1">
    <source>
        <dbReference type="SAM" id="MobiDB-lite"/>
    </source>
</evidence>
<feature type="compositionally biased region" description="Polar residues" evidence="1">
    <location>
        <begin position="56"/>
        <end position="68"/>
    </location>
</feature>
<feature type="region of interest" description="Disordered" evidence="1">
    <location>
        <begin position="34"/>
        <end position="75"/>
    </location>
</feature>
<reference evidence="2 3" key="1">
    <citation type="journal article" date="2012" name="Proc. Natl. Acad. Sci. U.S.A.">
        <title>Comparative genomics of Ceriporiopsis subvermispora and Phanerochaete chrysosporium provide insight into selective ligninolysis.</title>
        <authorList>
            <person name="Fernandez-Fueyo E."/>
            <person name="Ruiz-Duenas F.J."/>
            <person name="Ferreira P."/>
            <person name="Floudas D."/>
            <person name="Hibbett D.S."/>
            <person name="Canessa P."/>
            <person name="Larrondo L.F."/>
            <person name="James T.Y."/>
            <person name="Seelenfreund D."/>
            <person name="Lobos S."/>
            <person name="Polanco R."/>
            <person name="Tello M."/>
            <person name="Honda Y."/>
            <person name="Watanabe T."/>
            <person name="Watanabe T."/>
            <person name="Ryu J.S."/>
            <person name="Kubicek C.P."/>
            <person name="Schmoll M."/>
            <person name="Gaskell J."/>
            <person name="Hammel K.E."/>
            <person name="St John F.J."/>
            <person name="Vanden Wymelenberg A."/>
            <person name="Sabat G."/>
            <person name="Splinter BonDurant S."/>
            <person name="Syed K."/>
            <person name="Yadav J.S."/>
            <person name="Doddapaneni H."/>
            <person name="Subramanian V."/>
            <person name="Lavin J.L."/>
            <person name="Oguiza J.A."/>
            <person name="Perez G."/>
            <person name="Pisabarro A.G."/>
            <person name="Ramirez L."/>
            <person name="Santoyo F."/>
            <person name="Master E."/>
            <person name="Coutinho P.M."/>
            <person name="Henrissat B."/>
            <person name="Lombard V."/>
            <person name="Magnuson J.K."/>
            <person name="Kuees U."/>
            <person name="Hori C."/>
            <person name="Igarashi K."/>
            <person name="Samejima M."/>
            <person name="Held B.W."/>
            <person name="Barry K.W."/>
            <person name="LaButti K.M."/>
            <person name="Lapidus A."/>
            <person name="Lindquist E.A."/>
            <person name="Lucas S.M."/>
            <person name="Riley R."/>
            <person name="Salamov A.A."/>
            <person name="Hoffmeister D."/>
            <person name="Schwenk D."/>
            <person name="Hadar Y."/>
            <person name="Yarden O."/>
            <person name="de Vries R.P."/>
            <person name="Wiebenga A."/>
            <person name="Stenlid J."/>
            <person name="Eastwood D."/>
            <person name="Grigoriev I.V."/>
            <person name="Berka R.M."/>
            <person name="Blanchette R.A."/>
            <person name="Kersten P."/>
            <person name="Martinez A.T."/>
            <person name="Vicuna R."/>
            <person name="Cullen D."/>
        </authorList>
    </citation>
    <scope>NUCLEOTIDE SEQUENCE [LARGE SCALE GENOMIC DNA]</scope>
    <source>
        <strain evidence="2 3">B</strain>
    </source>
</reference>
<dbReference type="HOGENOM" id="CLU_2670844_0_0_1"/>
<dbReference type="AlphaFoldDB" id="M2R9X6"/>
<evidence type="ECO:0000313" key="3">
    <source>
        <dbReference type="Proteomes" id="UP000016930"/>
    </source>
</evidence>
<gene>
    <name evidence="2" type="ORF">CERSUDRAFT_85268</name>
</gene>
<accession>M2R9X6</accession>
<organism evidence="2 3">
    <name type="scientific">Ceriporiopsis subvermispora (strain B)</name>
    <name type="common">White-rot fungus</name>
    <name type="synonym">Gelatoporia subvermispora</name>
    <dbReference type="NCBI Taxonomy" id="914234"/>
    <lineage>
        <taxon>Eukaryota</taxon>
        <taxon>Fungi</taxon>
        <taxon>Dikarya</taxon>
        <taxon>Basidiomycota</taxon>
        <taxon>Agaricomycotina</taxon>
        <taxon>Agaricomycetes</taxon>
        <taxon>Polyporales</taxon>
        <taxon>Gelatoporiaceae</taxon>
        <taxon>Gelatoporia</taxon>
    </lineage>
</organism>
<dbReference type="EMBL" id="KB445800">
    <property type="protein sequence ID" value="EMD35247.1"/>
    <property type="molecule type" value="Genomic_DNA"/>
</dbReference>
<keyword evidence="3" id="KW-1185">Reference proteome</keyword>
<feature type="compositionally biased region" description="Basic and acidic residues" evidence="1">
    <location>
        <begin position="34"/>
        <end position="44"/>
    </location>
</feature>
<sequence length="75" mass="8359">MEPVTAADGRRAFANVAGALRQWRRISYGTFTEGDDRHDHDERHRRYSKLHVPSATAGNNSGSPNNSEVDIGCYL</sequence>